<accession>A0AAW0SM04</accession>
<comment type="caution">
    <text evidence="1">The sequence shown here is derived from an EMBL/GenBank/DDBJ whole genome shotgun (WGS) entry which is preliminary data.</text>
</comment>
<evidence type="ECO:0000313" key="1">
    <source>
        <dbReference type="EMBL" id="KAK8376405.1"/>
    </source>
</evidence>
<keyword evidence="2" id="KW-1185">Reference proteome</keyword>
<dbReference type="EMBL" id="JARAKH010000048">
    <property type="protein sequence ID" value="KAK8376405.1"/>
    <property type="molecule type" value="Genomic_DNA"/>
</dbReference>
<dbReference type="Proteomes" id="UP001487740">
    <property type="component" value="Unassembled WGS sequence"/>
</dbReference>
<evidence type="ECO:0000313" key="2">
    <source>
        <dbReference type="Proteomes" id="UP001487740"/>
    </source>
</evidence>
<name>A0AAW0SM04_SCYPA</name>
<organism evidence="1 2">
    <name type="scientific">Scylla paramamosain</name>
    <name type="common">Mud crab</name>
    <dbReference type="NCBI Taxonomy" id="85552"/>
    <lineage>
        <taxon>Eukaryota</taxon>
        <taxon>Metazoa</taxon>
        <taxon>Ecdysozoa</taxon>
        <taxon>Arthropoda</taxon>
        <taxon>Crustacea</taxon>
        <taxon>Multicrustacea</taxon>
        <taxon>Malacostraca</taxon>
        <taxon>Eumalacostraca</taxon>
        <taxon>Eucarida</taxon>
        <taxon>Decapoda</taxon>
        <taxon>Pleocyemata</taxon>
        <taxon>Brachyura</taxon>
        <taxon>Eubrachyura</taxon>
        <taxon>Portunoidea</taxon>
        <taxon>Portunidae</taxon>
        <taxon>Portuninae</taxon>
        <taxon>Scylla</taxon>
    </lineage>
</organism>
<dbReference type="AlphaFoldDB" id="A0AAW0SM04"/>
<sequence>MCPGKPTCTWTDWEHQFETFLVTVGGNDFTAIRKKALLLHSLGAEAQRVLHSQPPAIKATGVSQAKMLHGRTMIRSVTEGGLYERWIADAIPNSTTCLSAPNTITVTSRLSLKNFWEQVPLNINVI</sequence>
<proteinExistence type="predicted"/>
<gene>
    <name evidence="1" type="ORF">O3P69_009801</name>
</gene>
<reference evidence="1 2" key="1">
    <citation type="submission" date="2023-03" db="EMBL/GenBank/DDBJ databases">
        <title>High-quality genome of Scylla paramamosain provides insights in environmental adaptation.</title>
        <authorList>
            <person name="Zhang L."/>
        </authorList>
    </citation>
    <scope>NUCLEOTIDE SEQUENCE [LARGE SCALE GENOMIC DNA]</scope>
    <source>
        <strain evidence="1">LZ_2023a</strain>
        <tissue evidence="1">Muscle</tissue>
    </source>
</reference>
<protein>
    <submittedName>
        <fullName evidence="1">Uncharacterized protein</fullName>
    </submittedName>
</protein>